<protein>
    <recommendedName>
        <fullName evidence="2">TIGR04255 family protein</fullName>
    </recommendedName>
</protein>
<dbReference type="AlphaFoldDB" id="A0A1B2FEF5"/>
<accession>A0A1B2FEF5</accession>
<dbReference type="EMBL" id="CP016634">
    <property type="protein sequence ID" value="ANY90603.1"/>
    <property type="molecule type" value="Genomic_DNA"/>
</dbReference>
<proteinExistence type="predicted"/>
<name>A0A1B2FEF5_PSEPU</name>
<dbReference type="GeneID" id="83682991"/>
<gene>
    <name evidence="1" type="ORF">IEC33019_5123</name>
</gene>
<reference evidence="1" key="1">
    <citation type="submission" date="2016-07" db="EMBL/GenBank/DDBJ databases">
        <title>New class B carbapenemase carried by novel plasmid in Pseudomonas putida enviromental strain in eastern Amazonia.</title>
        <authorList>
            <person name="Souza C.O."/>
            <person name="Lima K.V."/>
            <person name="Brasiliense D.M."/>
            <person name="Perez-Chaparro P.J."/>
            <person name="Mamizuka E.M."/>
            <person name="Lima M.O."/>
            <person name="Lima L.N."/>
            <person name="McCulloch J.A."/>
        </authorList>
    </citation>
    <scope>NUCLEOTIDE SEQUENCE [LARGE SCALE GENOMIC DNA]</scope>
    <source>
        <strain evidence="1">IEC33019</strain>
    </source>
</reference>
<evidence type="ECO:0000313" key="1">
    <source>
        <dbReference type="EMBL" id="ANY90603.1"/>
    </source>
</evidence>
<sequence>MFQNKPNAEIRHLPHGLIHAVERLSLGLDWDKPLDAATMAQLSTLGDRIAEVLPRKIEISTSGVRATVAGVVKDASEDESAELFAILFDDNDDHEGAIDEKLVEMVVNDSGLGFAINSRYPGWEKTRALAFDVFNVFYEAVSKQVSISSIDFRVSNVFGLKQFDGNLTDLLNVECTSLPRRVFNSEGLWHLDEGYFDEHSASEVSQLLVNLHVSKAREGDETNLFVRTMHQFDLGEQPAGTTSLVDLFGHFDHLHEVNKDLLASVLNENIVRSLELFPEREVTK</sequence>
<dbReference type="OrthoDB" id="7025898at2"/>
<organism evidence="1">
    <name type="scientific">Pseudomonas putida</name>
    <name type="common">Arthrobacter siderocapsulatus</name>
    <dbReference type="NCBI Taxonomy" id="303"/>
    <lineage>
        <taxon>Bacteria</taxon>
        <taxon>Pseudomonadati</taxon>
        <taxon>Pseudomonadota</taxon>
        <taxon>Gammaproteobacteria</taxon>
        <taxon>Pseudomonadales</taxon>
        <taxon>Pseudomonadaceae</taxon>
        <taxon>Pseudomonas</taxon>
    </lineage>
</organism>
<dbReference type="RefSeq" id="WP_015272265.1">
    <property type="nucleotide sequence ID" value="NZ_CP016634.1"/>
</dbReference>
<evidence type="ECO:0008006" key="2">
    <source>
        <dbReference type="Google" id="ProtNLM"/>
    </source>
</evidence>